<dbReference type="InterPro" id="IPR006620">
    <property type="entry name" value="Pro_4_hyd_alph"/>
</dbReference>
<dbReference type="GO" id="GO:0005783">
    <property type="term" value="C:endoplasmic reticulum"/>
    <property type="evidence" value="ECO:0007669"/>
    <property type="project" value="TreeGrafter"/>
</dbReference>
<dbReference type="SMART" id="SM00702">
    <property type="entry name" value="P4Hc"/>
    <property type="match status" value="2"/>
</dbReference>
<name>A0A6C0LXX5_9ZZZZ</name>
<evidence type="ECO:0000256" key="5">
    <source>
        <dbReference type="ARBA" id="ARBA00023004"/>
    </source>
</evidence>
<dbReference type="EMBL" id="MN740584">
    <property type="protein sequence ID" value="QHU35163.1"/>
    <property type="molecule type" value="Genomic_DNA"/>
</dbReference>
<dbReference type="GO" id="GO:0005506">
    <property type="term" value="F:iron ion binding"/>
    <property type="evidence" value="ECO:0007669"/>
    <property type="project" value="InterPro"/>
</dbReference>
<evidence type="ECO:0000256" key="2">
    <source>
        <dbReference type="ARBA" id="ARBA00022723"/>
    </source>
</evidence>
<proteinExistence type="predicted"/>
<dbReference type="InterPro" id="IPR044862">
    <property type="entry name" value="Pro_4_hyd_alph_FE2OG_OXY"/>
</dbReference>
<sequence length="966" mass="113482">MSFNNKTNIVNDNWKYWIYSKINQGYSKKQISKTLQERNFQKSTIEKELNLILKEECYETYTEDDKYLQDIPELPKKHKTNINKKKVNTQKSKETISQYDPFYQLFIPNATKIDTNKAQVFEVENFMNEIECEQMINIMKRTGYRKSTFTKSSGKNYEDNYRNSSTCDFNKIKAGIDLKVVQALENRISKMLGINSSYSEPIQGQYYEVGQQFKQHCDFISENEKHKDNISKVNGNRSWTFMIYLNDVEEGGETHLINLNYKCKPKMGKALIWNNLDKFGKGNYNTLHAGLPPTKGEKYIITKWFREKGNGPKFIRSLNDMLPNYHPIGFEKQKLPLHLLEILTKWYDNNLSKKMPEPLDGGFLQNPSGTATDMINLDYGPEIKQEMNRVLQPIFEKWAGQKLDLKAIYGVRSFRRNSSLKPYCDTRDTHVISAVIHLGDKSDEPWAFEIVDNYYNKHNIYFEQGDLFLYEGARCVHGRPSQYKGDDWRVIYVHYSPKNWINIVKDRINVFQNNVISNQPHKRNINFNKKEKNIQTITKQPIIEVIQDIQDTHHFYNLFMPNAKKYPSEKLQLYELDNFMNELECNKMLEIINSLNLRPSTITYIDNKPIDNNFRTSSTCDLGNIKSSEYTQFIKDLEYRMGKILGINPNYSEGIQVQKYTAGQQFKHHHDWFGKDEQGYENIVKNQGNRSWTFMVYLNTTPKGGETEIVSIGKKFKPIRGKALIWNNLNKDGSGNFDTLHAGVPIIEGEKYIITKWFREKGPGPKFCRTLHDMLPNYHSIGFEKKRVPKELFSKIKQWYKDNLKHEKPEPLDNGFLQNPSGTASDIVSLDMSPELKNDIDKVIKPIFEEWSKLKLKTTAMYGIRTYRRDSSLKMHCDRPQTHVISAIIHVEDDSEESWPLKIVDNYYREHDIFFEEGDLVMYESSRCMHGRPTKYKGNRWSNMYIHYSPDNWKLIVDDRSKLPHN</sequence>
<evidence type="ECO:0000256" key="1">
    <source>
        <dbReference type="ARBA" id="ARBA00001961"/>
    </source>
</evidence>
<organism evidence="7">
    <name type="scientific">viral metagenome</name>
    <dbReference type="NCBI Taxonomy" id="1070528"/>
    <lineage>
        <taxon>unclassified sequences</taxon>
        <taxon>metagenomes</taxon>
        <taxon>organismal metagenomes</taxon>
    </lineage>
</organism>
<keyword evidence="5" id="KW-0408">Iron</keyword>
<dbReference type="GO" id="GO:0004656">
    <property type="term" value="F:procollagen-proline 4-dioxygenase activity"/>
    <property type="evidence" value="ECO:0007669"/>
    <property type="project" value="TreeGrafter"/>
</dbReference>
<accession>A0A6C0LXX5</accession>
<comment type="cofactor">
    <cofactor evidence="1">
        <name>L-ascorbate</name>
        <dbReference type="ChEBI" id="CHEBI:38290"/>
    </cofactor>
</comment>
<dbReference type="PANTHER" id="PTHR10869">
    <property type="entry name" value="PROLYL 4-HYDROXYLASE ALPHA SUBUNIT"/>
    <property type="match status" value="1"/>
</dbReference>
<dbReference type="GO" id="GO:0031418">
    <property type="term" value="F:L-ascorbic acid binding"/>
    <property type="evidence" value="ECO:0007669"/>
    <property type="project" value="InterPro"/>
</dbReference>
<dbReference type="Gene3D" id="2.60.120.620">
    <property type="entry name" value="q2cbj1_9rhob like domain"/>
    <property type="match status" value="2"/>
</dbReference>
<evidence type="ECO:0000256" key="4">
    <source>
        <dbReference type="ARBA" id="ARBA00023002"/>
    </source>
</evidence>
<evidence type="ECO:0000313" key="7">
    <source>
        <dbReference type="EMBL" id="QHU35163.1"/>
    </source>
</evidence>
<dbReference type="InterPro" id="IPR045054">
    <property type="entry name" value="P4HA-like"/>
</dbReference>
<feature type="domain" description="Fe2OG dioxygenase" evidence="6">
    <location>
        <begin position="198"/>
        <end position="307"/>
    </location>
</feature>
<dbReference type="PANTHER" id="PTHR10869:SF246">
    <property type="entry name" value="TRANSMEMBRANE PROLYL 4-HYDROXYLASE"/>
    <property type="match status" value="1"/>
</dbReference>
<keyword evidence="4" id="KW-0560">Oxidoreductase</keyword>
<dbReference type="InterPro" id="IPR005123">
    <property type="entry name" value="Oxoglu/Fe-dep_dioxygenase_dom"/>
</dbReference>
<evidence type="ECO:0000259" key="6">
    <source>
        <dbReference type="PROSITE" id="PS51471"/>
    </source>
</evidence>
<dbReference type="AlphaFoldDB" id="A0A6C0LXX5"/>
<keyword evidence="2" id="KW-0479">Metal-binding</keyword>
<dbReference type="PROSITE" id="PS51471">
    <property type="entry name" value="FE2OG_OXY"/>
    <property type="match status" value="1"/>
</dbReference>
<keyword evidence="3" id="KW-0223">Dioxygenase</keyword>
<protein>
    <recommendedName>
        <fullName evidence="6">Fe2OG dioxygenase domain-containing protein</fullName>
    </recommendedName>
</protein>
<evidence type="ECO:0000256" key="3">
    <source>
        <dbReference type="ARBA" id="ARBA00022964"/>
    </source>
</evidence>
<dbReference type="Pfam" id="PF13640">
    <property type="entry name" value="2OG-FeII_Oxy_3"/>
    <property type="match status" value="2"/>
</dbReference>
<reference evidence="7" key="1">
    <citation type="journal article" date="2020" name="Nature">
        <title>Giant virus diversity and host interactions through global metagenomics.</title>
        <authorList>
            <person name="Schulz F."/>
            <person name="Roux S."/>
            <person name="Paez-Espino D."/>
            <person name="Jungbluth S."/>
            <person name="Walsh D.A."/>
            <person name="Denef V.J."/>
            <person name="McMahon K.D."/>
            <person name="Konstantinidis K.T."/>
            <person name="Eloe-Fadrosh E.A."/>
            <person name="Kyrpides N.C."/>
            <person name="Woyke T."/>
        </authorList>
    </citation>
    <scope>NUCLEOTIDE SEQUENCE</scope>
    <source>
        <strain evidence="7">GVMAG-S-1017745-26</strain>
    </source>
</reference>